<proteinExistence type="predicted"/>
<evidence type="ECO:0000313" key="1">
    <source>
        <dbReference type="EMBL" id="PVE42653.1"/>
    </source>
</evidence>
<comment type="caution">
    <text evidence="1">The sequence shown here is derived from an EMBL/GenBank/DDBJ whole genome shotgun (WGS) entry which is preliminary data.</text>
</comment>
<dbReference type="AlphaFoldDB" id="A0A2T7UD87"/>
<dbReference type="Proteomes" id="UP000037507">
    <property type="component" value="Unassembled WGS sequence"/>
</dbReference>
<sequence>MKSFSVFKSTQIVSNEELNLSALANILRKHPMFTPLTKTGQKRSAMLIFDGSILGMTLPIRGDG</sequence>
<gene>
    <name evidence="1" type="ORF">H663_011205</name>
</gene>
<accession>A0A2T7UD87</accession>
<dbReference type="EMBL" id="LFYT02000012">
    <property type="protein sequence ID" value="PVE42653.1"/>
    <property type="molecule type" value="Genomic_DNA"/>
</dbReference>
<evidence type="ECO:0000313" key="2">
    <source>
        <dbReference type="Proteomes" id="UP000037507"/>
    </source>
</evidence>
<reference evidence="1" key="1">
    <citation type="submission" date="2017-04" db="EMBL/GenBank/DDBJ databases">
        <title>Unexpected and diverse lifestyles within the genus Limnohabitans.</title>
        <authorList>
            <person name="Kasalicky V."/>
            <person name="Mehrshad M."/>
            <person name="Andrei S.-A."/>
            <person name="Salcher M."/>
            <person name="Kratochvilova H."/>
            <person name="Simek K."/>
            <person name="Ghai R."/>
        </authorList>
    </citation>
    <scope>NUCLEOTIDE SEQUENCE [LARGE SCALE GENOMIC DNA]</scope>
    <source>
        <strain evidence="1">II-D5</strain>
    </source>
</reference>
<organism evidence="1 2">
    <name type="scientific">Limnohabitans planktonicus II-D5</name>
    <dbReference type="NCBI Taxonomy" id="1293045"/>
    <lineage>
        <taxon>Bacteria</taxon>
        <taxon>Pseudomonadati</taxon>
        <taxon>Pseudomonadota</taxon>
        <taxon>Betaproteobacteria</taxon>
        <taxon>Burkholderiales</taxon>
        <taxon>Comamonadaceae</taxon>
        <taxon>Limnohabitans</taxon>
    </lineage>
</organism>
<name>A0A2T7UD87_9BURK</name>
<protein>
    <submittedName>
        <fullName evidence="1">Uncharacterized protein</fullName>
    </submittedName>
</protein>
<keyword evidence="2" id="KW-1185">Reference proteome</keyword>